<reference evidence="7 8" key="1">
    <citation type="submission" date="2016-11" db="EMBL/GenBank/DDBJ databases">
        <title>Mixed transmission modes and dynamic genome evolution in an obligate animal-bacterial symbiosis.</title>
        <authorList>
            <person name="Russell S.L."/>
            <person name="Corbett-Detig R.B."/>
            <person name="Cavanaugh C.M."/>
        </authorList>
    </citation>
    <scope>NUCLEOTIDE SEQUENCE [LARGE SCALE GENOMIC DNA]</scope>
    <source>
        <strain evidence="7">Sveles-Q1</strain>
    </source>
</reference>
<dbReference type="AlphaFoldDB" id="A0A1T2L8S4"/>
<dbReference type="GO" id="GO:0005576">
    <property type="term" value="C:extracellular region"/>
    <property type="evidence" value="ECO:0007669"/>
    <property type="project" value="UniProtKB-SubCell"/>
</dbReference>
<dbReference type="Gene3D" id="3.30.70.2120">
    <property type="match status" value="1"/>
</dbReference>
<evidence type="ECO:0000256" key="5">
    <source>
        <dbReference type="ARBA" id="ARBA00023143"/>
    </source>
</evidence>
<dbReference type="Pfam" id="PF00669">
    <property type="entry name" value="Flagellin_N"/>
    <property type="match status" value="1"/>
</dbReference>
<dbReference type="InterPro" id="IPR001029">
    <property type="entry name" value="Flagellin_N"/>
</dbReference>
<feature type="domain" description="Flagellin N-terminal" evidence="6">
    <location>
        <begin position="1"/>
        <end position="134"/>
    </location>
</feature>
<proteinExistence type="inferred from homology"/>
<feature type="non-terminal residue" evidence="7">
    <location>
        <position position="332"/>
    </location>
</feature>
<dbReference type="PANTHER" id="PTHR42792">
    <property type="entry name" value="FLAGELLIN"/>
    <property type="match status" value="1"/>
</dbReference>
<evidence type="ECO:0000256" key="3">
    <source>
        <dbReference type="ARBA" id="ARBA00005709"/>
    </source>
</evidence>
<protein>
    <recommendedName>
        <fullName evidence="6">Flagellin N-terminal domain-containing protein</fullName>
    </recommendedName>
</protein>
<dbReference type="GO" id="GO:0005198">
    <property type="term" value="F:structural molecule activity"/>
    <property type="evidence" value="ECO:0007669"/>
    <property type="project" value="InterPro"/>
</dbReference>
<organism evidence="7 8">
    <name type="scientific">Solemya pervernicosa gill symbiont</name>
    <dbReference type="NCBI Taxonomy" id="642797"/>
    <lineage>
        <taxon>Bacteria</taxon>
        <taxon>Pseudomonadati</taxon>
        <taxon>Pseudomonadota</taxon>
        <taxon>Gammaproteobacteria</taxon>
        <taxon>sulfur-oxidizing symbionts</taxon>
    </lineage>
</organism>
<evidence type="ECO:0000256" key="1">
    <source>
        <dbReference type="ARBA" id="ARBA00004365"/>
    </source>
</evidence>
<dbReference type="PANTHER" id="PTHR42792:SF2">
    <property type="entry name" value="FLAGELLIN"/>
    <property type="match status" value="1"/>
</dbReference>
<comment type="caution">
    <text evidence="7">The sequence shown here is derived from an EMBL/GenBank/DDBJ whole genome shotgun (WGS) entry which is preliminary data.</text>
</comment>
<dbReference type="EMBL" id="MPRL01000009">
    <property type="protein sequence ID" value="OOZ41507.1"/>
    <property type="molecule type" value="Genomic_DNA"/>
</dbReference>
<dbReference type="InterPro" id="IPR001492">
    <property type="entry name" value="Flagellin"/>
</dbReference>
<dbReference type="GO" id="GO:0009288">
    <property type="term" value="C:bacterial-type flagellum"/>
    <property type="evidence" value="ECO:0007669"/>
    <property type="project" value="UniProtKB-SubCell"/>
</dbReference>
<gene>
    <name evidence="7" type="ORF">BOW53_03795</name>
</gene>
<evidence type="ECO:0000313" key="7">
    <source>
        <dbReference type="EMBL" id="OOZ41507.1"/>
    </source>
</evidence>
<accession>A0A1T2L8S4</accession>
<comment type="similarity">
    <text evidence="3">Belongs to the bacterial flagellin family.</text>
</comment>
<keyword evidence="4" id="KW-0964">Secreted</keyword>
<evidence type="ECO:0000256" key="4">
    <source>
        <dbReference type="ARBA" id="ARBA00022525"/>
    </source>
</evidence>
<evidence type="ECO:0000256" key="2">
    <source>
        <dbReference type="ARBA" id="ARBA00004613"/>
    </source>
</evidence>
<sequence length="332" mass="33443">MSLNSQRNLSKSQGALQVSLQRLSSGLRINSAKDDAAGLAISNRMTSQIRGFNQAERNANDGISLAQTAEGALAESTNILQRIRELAIQSANSTNSTTDRLSLQSEVNQLISELDRISNTTTFNGLKLLDGSFTAQTFQVGAEANQTINVTVSGATSDSLGINKVTVNNTTDGLTAATNSGGGNITTDMGGVTGAVDVATAEAAAVTAQTVTVTDALGATETVAIAGTDSAKEAAASLTVATGVTATARENVVDLDFSSTANVDDGDTVSFRLYGDAGAFQAVSFAYDASGGSLASQVESAITGGAEPGDLAATVSGDVVTITSAGGENIGI</sequence>
<dbReference type="Gene3D" id="1.20.1330.10">
    <property type="entry name" value="f41 fragment of flagellin, N-terminal domain"/>
    <property type="match status" value="1"/>
</dbReference>
<dbReference type="PRINTS" id="PR00207">
    <property type="entry name" value="FLAGELLIN"/>
</dbReference>
<dbReference type="Proteomes" id="UP000191110">
    <property type="component" value="Unassembled WGS sequence"/>
</dbReference>
<evidence type="ECO:0000259" key="6">
    <source>
        <dbReference type="Pfam" id="PF00669"/>
    </source>
</evidence>
<dbReference type="SUPFAM" id="SSF64518">
    <property type="entry name" value="Phase 1 flagellin"/>
    <property type="match status" value="1"/>
</dbReference>
<name>A0A1T2L8S4_9GAMM</name>
<comment type="subcellular location">
    <subcellularLocation>
        <location evidence="1">Bacterial flagellum</location>
    </subcellularLocation>
    <subcellularLocation>
        <location evidence="2">Secreted</location>
    </subcellularLocation>
</comment>
<keyword evidence="8" id="KW-1185">Reference proteome</keyword>
<keyword evidence="5" id="KW-0975">Bacterial flagellum</keyword>
<evidence type="ECO:0000313" key="8">
    <source>
        <dbReference type="Proteomes" id="UP000191110"/>
    </source>
</evidence>